<evidence type="ECO:0000313" key="4">
    <source>
        <dbReference type="Proteomes" id="UP000314294"/>
    </source>
</evidence>
<keyword evidence="4" id="KW-1185">Reference proteome</keyword>
<evidence type="ECO:0000256" key="1">
    <source>
        <dbReference type="SAM" id="MobiDB-lite"/>
    </source>
</evidence>
<reference evidence="3 4" key="1">
    <citation type="submission" date="2019-03" db="EMBL/GenBank/DDBJ databases">
        <title>First draft genome of Liparis tanakae, snailfish: a comprehensive survey of snailfish specific genes.</title>
        <authorList>
            <person name="Kim W."/>
            <person name="Song I."/>
            <person name="Jeong J.-H."/>
            <person name="Kim D."/>
            <person name="Kim S."/>
            <person name="Ryu S."/>
            <person name="Song J.Y."/>
            <person name="Lee S.K."/>
        </authorList>
    </citation>
    <scope>NUCLEOTIDE SEQUENCE [LARGE SCALE GENOMIC DNA]</scope>
    <source>
        <tissue evidence="3">Muscle</tissue>
    </source>
</reference>
<comment type="caution">
    <text evidence="3">The sequence shown here is derived from an EMBL/GenBank/DDBJ whole genome shotgun (WGS) entry which is preliminary data.</text>
</comment>
<protein>
    <submittedName>
        <fullName evidence="3">Uncharacterized protein</fullName>
    </submittedName>
</protein>
<dbReference type="AlphaFoldDB" id="A0A4Z2IXU5"/>
<proteinExistence type="predicted"/>
<accession>A0A4Z2IXU5</accession>
<sequence>MNAFMGRRMRGSGALSTGVRCGPCPSDTSPSPGGHSKDSGHDEYALMRAAICALSPLQKNLRCASDKWTSLSSSTTSTTSTTSSFTTSSSSSLRFFFFLRRRLRVLLHTRGGATVLFCGSFTFYHFPLLLFTRSLLPFVLIFLDYNDRHDGAVLFYHFQSSSSLMMTMGSSDGAEVSSVSTGGAALCGGPLPFFIRAIRCAKYSCMIRDELKTRISFQKQHFEYDANPKGFSSLPYNM</sequence>
<evidence type="ECO:0000256" key="2">
    <source>
        <dbReference type="SAM" id="Phobius"/>
    </source>
</evidence>
<evidence type="ECO:0000313" key="3">
    <source>
        <dbReference type="EMBL" id="TNN82581.1"/>
    </source>
</evidence>
<organism evidence="3 4">
    <name type="scientific">Liparis tanakae</name>
    <name type="common">Tanaka's snailfish</name>
    <dbReference type="NCBI Taxonomy" id="230148"/>
    <lineage>
        <taxon>Eukaryota</taxon>
        <taxon>Metazoa</taxon>
        <taxon>Chordata</taxon>
        <taxon>Craniata</taxon>
        <taxon>Vertebrata</taxon>
        <taxon>Euteleostomi</taxon>
        <taxon>Actinopterygii</taxon>
        <taxon>Neopterygii</taxon>
        <taxon>Teleostei</taxon>
        <taxon>Neoteleostei</taxon>
        <taxon>Acanthomorphata</taxon>
        <taxon>Eupercaria</taxon>
        <taxon>Perciformes</taxon>
        <taxon>Cottioidei</taxon>
        <taxon>Cottales</taxon>
        <taxon>Liparidae</taxon>
        <taxon>Liparis</taxon>
    </lineage>
</organism>
<feature type="transmembrane region" description="Helical" evidence="2">
    <location>
        <begin position="105"/>
        <end position="126"/>
    </location>
</feature>
<keyword evidence="2" id="KW-0812">Transmembrane</keyword>
<gene>
    <name evidence="3" type="ORF">EYF80_007099</name>
</gene>
<name>A0A4Z2IXU5_9TELE</name>
<keyword evidence="2" id="KW-0472">Membrane</keyword>
<keyword evidence="2" id="KW-1133">Transmembrane helix</keyword>
<feature type="region of interest" description="Disordered" evidence="1">
    <location>
        <begin position="1"/>
        <end position="39"/>
    </location>
</feature>
<dbReference type="Proteomes" id="UP000314294">
    <property type="component" value="Unassembled WGS sequence"/>
</dbReference>
<dbReference type="EMBL" id="SRLO01000038">
    <property type="protein sequence ID" value="TNN82581.1"/>
    <property type="molecule type" value="Genomic_DNA"/>
</dbReference>